<gene>
    <name evidence="1" type="ORF">DHETER_LOCUS6259</name>
</gene>
<evidence type="ECO:0000313" key="2">
    <source>
        <dbReference type="Proteomes" id="UP000789702"/>
    </source>
</evidence>
<reference evidence="1" key="1">
    <citation type="submission" date="2021-06" db="EMBL/GenBank/DDBJ databases">
        <authorList>
            <person name="Kallberg Y."/>
            <person name="Tangrot J."/>
            <person name="Rosling A."/>
        </authorList>
    </citation>
    <scope>NUCLEOTIDE SEQUENCE</scope>
    <source>
        <strain evidence="1">IL203A</strain>
    </source>
</reference>
<name>A0ACA9M7W2_9GLOM</name>
<dbReference type="Proteomes" id="UP000789702">
    <property type="component" value="Unassembled WGS sequence"/>
</dbReference>
<dbReference type="EMBL" id="CAJVPU010007695">
    <property type="protein sequence ID" value="CAG8575789.1"/>
    <property type="molecule type" value="Genomic_DNA"/>
</dbReference>
<comment type="caution">
    <text evidence="1">The sequence shown here is derived from an EMBL/GenBank/DDBJ whole genome shotgun (WGS) entry which is preliminary data.</text>
</comment>
<proteinExistence type="predicted"/>
<protein>
    <submittedName>
        <fullName evidence="1">3192_t:CDS:1</fullName>
    </submittedName>
</protein>
<organism evidence="1 2">
    <name type="scientific">Dentiscutata heterogama</name>
    <dbReference type="NCBI Taxonomy" id="1316150"/>
    <lineage>
        <taxon>Eukaryota</taxon>
        <taxon>Fungi</taxon>
        <taxon>Fungi incertae sedis</taxon>
        <taxon>Mucoromycota</taxon>
        <taxon>Glomeromycotina</taxon>
        <taxon>Glomeromycetes</taxon>
        <taxon>Diversisporales</taxon>
        <taxon>Gigasporaceae</taxon>
        <taxon>Dentiscutata</taxon>
    </lineage>
</organism>
<evidence type="ECO:0000313" key="1">
    <source>
        <dbReference type="EMBL" id="CAG8575789.1"/>
    </source>
</evidence>
<accession>A0ACA9M7W2</accession>
<keyword evidence="2" id="KW-1185">Reference proteome</keyword>
<sequence>MTENNNIELVLKQQDMIDLCLEYPIITYKIVKKLGFEKDKSLLNITDKVVSDIIKQVLDSETWDSARYYKLNSKSGYFSEKSYTI</sequence>